<keyword evidence="2" id="KW-0732">Signal</keyword>
<feature type="chain" id="PRO_5031234314" evidence="2">
    <location>
        <begin position="17"/>
        <end position="302"/>
    </location>
</feature>
<dbReference type="EMBL" id="JAAAPK010000002">
    <property type="protein sequence ID" value="NBC40100.1"/>
    <property type="molecule type" value="Genomic_DNA"/>
</dbReference>
<comment type="caution">
    <text evidence="3">The sequence shown here is derived from an EMBL/GenBank/DDBJ whole genome shotgun (WGS) entry which is preliminary data.</text>
</comment>
<evidence type="ECO:0000313" key="3">
    <source>
        <dbReference type="EMBL" id="NBC40100.1"/>
    </source>
</evidence>
<name>A0A7X4Y733_9BACT</name>
<evidence type="ECO:0000256" key="2">
    <source>
        <dbReference type="SAM" id="SignalP"/>
    </source>
</evidence>
<organism evidence="3 4">
    <name type="scientific">Corallococcus exiguus</name>
    <dbReference type="NCBI Taxonomy" id="83462"/>
    <lineage>
        <taxon>Bacteria</taxon>
        <taxon>Pseudomonadati</taxon>
        <taxon>Myxococcota</taxon>
        <taxon>Myxococcia</taxon>
        <taxon>Myxococcales</taxon>
        <taxon>Cystobacterineae</taxon>
        <taxon>Myxococcaceae</taxon>
        <taxon>Corallococcus</taxon>
    </lineage>
</organism>
<dbReference type="Pfam" id="PF09544">
    <property type="entry name" value="DUF2381"/>
    <property type="match status" value="1"/>
</dbReference>
<accession>A0A7X4Y733</accession>
<dbReference type="Proteomes" id="UP000537825">
    <property type="component" value="Unassembled WGS sequence"/>
</dbReference>
<reference evidence="3 4" key="1">
    <citation type="submission" date="2020-01" db="EMBL/GenBank/DDBJ databases">
        <title>The draft genome sequence of Corallococcus exiguus DSM 14696.</title>
        <authorList>
            <person name="Zhang X."/>
            <person name="Zhu H."/>
        </authorList>
    </citation>
    <scope>NUCLEOTIDE SEQUENCE [LARGE SCALE GENOMIC DNA]</scope>
    <source>
        <strain evidence="3 4">DSM 14696</strain>
    </source>
</reference>
<keyword evidence="1" id="KW-0175">Coiled coil</keyword>
<feature type="coiled-coil region" evidence="1">
    <location>
        <begin position="135"/>
        <end position="162"/>
    </location>
</feature>
<gene>
    <name evidence="3" type="ORF">GTZ93_09675</name>
</gene>
<protein>
    <submittedName>
        <fullName evidence="3">DUF2381 family protein</fullName>
    </submittedName>
</protein>
<evidence type="ECO:0000313" key="4">
    <source>
        <dbReference type="Proteomes" id="UP000537825"/>
    </source>
</evidence>
<sequence length="302" mass="33125">MAILLGLLLASGAATAQSEALYFGPGARRIEFSPEEVQAASEIVISAGLSTTLLFDVDLKREDVELEGRDRFELVDLGQTTLRLVPSSRVTAAETFRLVVHFRDGAAPVSASFLLRVHPVKAQPLVEVYRRRRTVATYQQEVRELRAELTRVKEENARVVAEHEAPAGLAGLISTGAMDEHGVLGSNMSKVGFLDAEKWLTPSLVRSYRSTARVAVETKLAITASGAPWRAKGAMLRNKAGAELKVLRIWQEQPISDEEFKLLVVEAEAPAASVQGPFSLKLWEADGPRTLTLRNITFPEWP</sequence>
<evidence type="ECO:0000256" key="1">
    <source>
        <dbReference type="SAM" id="Coils"/>
    </source>
</evidence>
<dbReference type="InterPro" id="IPR011754">
    <property type="entry name" value="Mxa_paralog_2268"/>
</dbReference>
<dbReference type="NCBIfam" id="TIGR02268">
    <property type="entry name" value="Myxococcus xanthus paralogous family TIGR02268"/>
    <property type="match status" value="1"/>
</dbReference>
<feature type="signal peptide" evidence="2">
    <location>
        <begin position="1"/>
        <end position="16"/>
    </location>
</feature>
<proteinExistence type="predicted"/>
<dbReference type="AlphaFoldDB" id="A0A7X4Y733"/>
<keyword evidence="4" id="KW-1185">Reference proteome</keyword>